<dbReference type="SMART" id="SM00248">
    <property type="entry name" value="ANK"/>
    <property type="match status" value="10"/>
</dbReference>
<feature type="repeat" description="ANK" evidence="3">
    <location>
        <begin position="459"/>
        <end position="491"/>
    </location>
</feature>
<dbReference type="PANTHER" id="PTHR24126:SF14">
    <property type="entry name" value="ANK_REP_REGION DOMAIN-CONTAINING PROTEIN"/>
    <property type="match status" value="1"/>
</dbReference>
<dbReference type="Gene3D" id="1.25.40.20">
    <property type="entry name" value="Ankyrin repeat-containing domain"/>
    <property type="match status" value="4"/>
</dbReference>
<dbReference type="PROSITE" id="PS50297">
    <property type="entry name" value="ANK_REP_REGION"/>
    <property type="match status" value="9"/>
</dbReference>
<evidence type="ECO:0000256" key="3">
    <source>
        <dbReference type="PROSITE-ProRule" id="PRU00023"/>
    </source>
</evidence>
<feature type="repeat" description="ANK" evidence="3">
    <location>
        <begin position="221"/>
        <end position="253"/>
    </location>
</feature>
<name>A0A423X2N4_9PEZI</name>
<evidence type="ECO:0000313" key="5">
    <source>
        <dbReference type="EMBL" id="ROW10157.1"/>
    </source>
</evidence>
<dbReference type="Pfam" id="PF12796">
    <property type="entry name" value="Ank_2"/>
    <property type="match status" value="4"/>
</dbReference>
<feature type="repeat" description="ANK" evidence="3">
    <location>
        <begin position="289"/>
        <end position="321"/>
    </location>
</feature>
<dbReference type="PANTHER" id="PTHR24126">
    <property type="entry name" value="ANKYRIN REPEAT, PH AND SEC7 DOMAIN CONTAINING PROTEIN SECG-RELATED"/>
    <property type="match status" value="1"/>
</dbReference>
<dbReference type="InterPro" id="IPR002110">
    <property type="entry name" value="Ankyrin_rpt"/>
</dbReference>
<feature type="repeat" description="ANK" evidence="3">
    <location>
        <begin position="356"/>
        <end position="388"/>
    </location>
</feature>
<keyword evidence="6" id="KW-1185">Reference proteome</keyword>
<evidence type="ECO:0000256" key="1">
    <source>
        <dbReference type="ARBA" id="ARBA00022737"/>
    </source>
</evidence>
<dbReference type="Proteomes" id="UP000283895">
    <property type="component" value="Unassembled WGS sequence"/>
</dbReference>
<dbReference type="EMBL" id="LKEA01000003">
    <property type="protein sequence ID" value="ROW10157.1"/>
    <property type="molecule type" value="Genomic_DNA"/>
</dbReference>
<evidence type="ECO:0000313" key="6">
    <source>
        <dbReference type="Proteomes" id="UP000283895"/>
    </source>
</evidence>
<dbReference type="InterPro" id="IPR054471">
    <property type="entry name" value="GPIID_WHD"/>
</dbReference>
<evidence type="ECO:0000256" key="2">
    <source>
        <dbReference type="ARBA" id="ARBA00023043"/>
    </source>
</evidence>
<organism evidence="5 6">
    <name type="scientific">Cytospora schulzeri</name>
    <dbReference type="NCBI Taxonomy" id="448051"/>
    <lineage>
        <taxon>Eukaryota</taxon>
        <taxon>Fungi</taxon>
        <taxon>Dikarya</taxon>
        <taxon>Ascomycota</taxon>
        <taxon>Pezizomycotina</taxon>
        <taxon>Sordariomycetes</taxon>
        <taxon>Sordariomycetidae</taxon>
        <taxon>Diaporthales</taxon>
        <taxon>Cytosporaceae</taxon>
        <taxon>Cytospora</taxon>
    </lineage>
</organism>
<keyword evidence="2 3" id="KW-0040">ANK repeat</keyword>
<feature type="domain" description="GPI inositol-deacylase winged helix" evidence="4">
    <location>
        <begin position="11"/>
        <end position="90"/>
    </location>
</feature>
<dbReference type="PROSITE" id="PS50088">
    <property type="entry name" value="ANK_REPEAT"/>
    <property type="match status" value="9"/>
</dbReference>
<feature type="repeat" description="ANK" evidence="3">
    <location>
        <begin position="322"/>
        <end position="354"/>
    </location>
</feature>
<comment type="caution">
    <text evidence="5">The sequence shown here is derived from an EMBL/GenBank/DDBJ whole genome shotgun (WGS) entry which is preliminary data.</text>
</comment>
<feature type="repeat" description="ANK" evidence="3">
    <location>
        <begin position="492"/>
        <end position="524"/>
    </location>
</feature>
<feature type="repeat" description="ANK" evidence="3">
    <location>
        <begin position="254"/>
        <end position="276"/>
    </location>
</feature>
<gene>
    <name evidence="5" type="ORF">VMCG_02112</name>
</gene>
<sequence>MDRINGQGGYKRQLAIDALIWLVFSMRTLSFSEIQHALAVEPLDKLFHNGRLVAAEMLTAACAGFVLVDLDADVIRLAHYTAAEYLREKRASMFRDCQSKLAEQCLTYLSFDEFGETTRGLDPRQMEQRNKAYPFLNYAADHWGHHIAQGVKEGFVHKLAWEFLSNAGKVESARRAMTEISFQHETQISGLHIAAYFGLDTVVKKAISKNKAFPLNAKTSRDQTPLHWAANFDQVKFIKLLVEKGVDLNETDIEGKTALHHAVMHGHLSAVEMLLSSVRLPNLDITDCHGWTPLRWAARYGPGKTVELLLENGASVDAQDANGWTALRWAAYSGQKWIVEQLVQYGASLERRSAQEHWTLLHWAAREGLDNIIQMLIEKGVPLDSVDGEGYTALRGAIDYGRGKTAWLLMTAGADVNMADGKGNTPLHSAVNLYNKSQDNSLAWLLLEYRANINARNKLGLTPLHIAATVGYGSILWLLLEKGADTTKVDNNGRTPLHWAVTEWHQEIPKLLLARAENLLNVKDDQRQTALHVAASDGNLAMP</sequence>
<dbReference type="STRING" id="356882.A0A423X2N4"/>
<evidence type="ECO:0000259" key="4">
    <source>
        <dbReference type="Pfam" id="PF22939"/>
    </source>
</evidence>
<proteinExistence type="predicted"/>
<dbReference type="PRINTS" id="PR01415">
    <property type="entry name" value="ANKYRIN"/>
</dbReference>
<reference evidence="5 6" key="1">
    <citation type="submission" date="2015-09" db="EMBL/GenBank/DDBJ databases">
        <title>Host preference determinants of Valsa canker pathogens revealed by comparative genomics.</title>
        <authorList>
            <person name="Yin Z."/>
            <person name="Huang L."/>
        </authorList>
    </citation>
    <scope>NUCLEOTIDE SEQUENCE [LARGE SCALE GENOMIC DNA]</scope>
    <source>
        <strain evidence="5 6">03-1</strain>
    </source>
</reference>
<keyword evidence="1" id="KW-0677">Repeat</keyword>
<accession>A0A423X2N4</accession>
<dbReference type="SUPFAM" id="SSF48403">
    <property type="entry name" value="Ankyrin repeat"/>
    <property type="match status" value="1"/>
</dbReference>
<feature type="repeat" description="ANK" evidence="3">
    <location>
        <begin position="389"/>
        <end position="421"/>
    </location>
</feature>
<feature type="repeat" description="ANK" evidence="3">
    <location>
        <begin position="422"/>
        <end position="458"/>
    </location>
</feature>
<protein>
    <recommendedName>
        <fullName evidence="4">GPI inositol-deacylase winged helix domain-containing protein</fullName>
    </recommendedName>
</protein>
<dbReference type="OrthoDB" id="195446at2759"/>
<dbReference type="InterPro" id="IPR036770">
    <property type="entry name" value="Ankyrin_rpt-contain_sf"/>
</dbReference>
<dbReference type="AlphaFoldDB" id="A0A423X2N4"/>
<dbReference type="Pfam" id="PF22939">
    <property type="entry name" value="WHD_GPIID"/>
    <property type="match status" value="1"/>
</dbReference>